<gene>
    <name evidence="8" type="ORF">JTE90_009274</name>
</gene>
<sequence>MNVSGDSLLADAAAVMVGAEEVLNSSALNETHPVELLDMLPDPVVKLAHDILICVLLISVMFAMGCHITWEEVWSHVRRPVGVLIGMLSQFCLLPLAAFAMIVSLGMDPLYATGMLVLACSPGGVTSNIFSYFCDGDISLSVTMTTCSTIAALGMMPLNMWVYGQWLETGAVVIPYSKMSLSLASVTAPVGAGMLVRWKYPKAAPYITKAGSYAGFAIIFICQTMELIIFPDIFDGIGWQFYVALVLLPFVGLSLGYGLAFCMRQPPPVRKTIAIECSIQNIGTALTVISLSFPLEMQKKVLAFPWLYSLPLIATVTVSCCLYQLYKRTCFKDSSLAGSCEKKLNGLGVPVSVVEKCPCESNPEEMQSFISPQEKLTVV</sequence>
<keyword evidence="3 7" id="KW-0812">Transmembrane</keyword>
<feature type="transmembrane region" description="Helical" evidence="7">
    <location>
        <begin position="273"/>
        <end position="293"/>
    </location>
</feature>
<reference evidence="8 9" key="1">
    <citation type="journal article" date="2022" name="Nat. Ecol. Evol.">
        <title>A masculinizing supergene underlies an exaggerated male reproductive morph in a spider.</title>
        <authorList>
            <person name="Hendrickx F."/>
            <person name="De Corte Z."/>
            <person name="Sonet G."/>
            <person name="Van Belleghem S.M."/>
            <person name="Kostlbacher S."/>
            <person name="Vangestel C."/>
        </authorList>
    </citation>
    <scope>NUCLEOTIDE SEQUENCE [LARGE SCALE GENOMIC DNA]</scope>
    <source>
        <strain evidence="8">W744_W776</strain>
    </source>
</reference>
<evidence type="ECO:0008006" key="10">
    <source>
        <dbReference type="Google" id="ProtNLM"/>
    </source>
</evidence>
<keyword evidence="6 7" id="KW-0472">Membrane</keyword>
<feature type="transmembrane region" description="Helical" evidence="7">
    <location>
        <begin position="110"/>
        <end position="133"/>
    </location>
</feature>
<keyword evidence="5 7" id="KW-1133">Transmembrane helix</keyword>
<accession>A0AAV6V110</accession>
<dbReference type="GO" id="GO:0008508">
    <property type="term" value="F:bile acid:sodium symporter activity"/>
    <property type="evidence" value="ECO:0007669"/>
    <property type="project" value="TreeGrafter"/>
</dbReference>
<comment type="subcellular location">
    <subcellularLocation>
        <location evidence="1">Membrane</location>
        <topology evidence="1">Multi-pass membrane protein</topology>
    </subcellularLocation>
</comment>
<evidence type="ECO:0000256" key="6">
    <source>
        <dbReference type="ARBA" id="ARBA00023136"/>
    </source>
</evidence>
<keyword evidence="4" id="KW-0769">Symport</keyword>
<feature type="transmembrane region" description="Helical" evidence="7">
    <location>
        <begin position="210"/>
        <end position="229"/>
    </location>
</feature>
<feature type="transmembrane region" description="Helical" evidence="7">
    <location>
        <begin position="47"/>
        <end position="70"/>
    </location>
</feature>
<protein>
    <recommendedName>
        <fullName evidence="10">Solute carrier family 10 member 6</fullName>
    </recommendedName>
</protein>
<name>A0AAV6V110_9ARAC</name>
<proteinExistence type="inferred from homology"/>
<organism evidence="8 9">
    <name type="scientific">Oedothorax gibbosus</name>
    <dbReference type="NCBI Taxonomy" id="931172"/>
    <lineage>
        <taxon>Eukaryota</taxon>
        <taxon>Metazoa</taxon>
        <taxon>Ecdysozoa</taxon>
        <taxon>Arthropoda</taxon>
        <taxon>Chelicerata</taxon>
        <taxon>Arachnida</taxon>
        <taxon>Araneae</taxon>
        <taxon>Araneomorphae</taxon>
        <taxon>Entelegynae</taxon>
        <taxon>Araneoidea</taxon>
        <taxon>Linyphiidae</taxon>
        <taxon>Erigoninae</taxon>
        <taxon>Oedothorax</taxon>
    </lineage>
</organism>
<dbReference type="AlphaFoldDB" id="A0AAV6V110"/>
<evidence type="ECO:0000256" key="1">
    <source>
        <dbReference type="ARBA" id="ARBA00004141"/>
    </source>
</evidence>
<keyword evidence="4" id="KW-0813">Transport</keyword>
<dbReference type="InterPro" id="IPR004710">
    <property type="entry name" value="Bilac:Na_transpt"/>
</dbReference>
<evidence type="ECO:0000256" key="2">
    <source>
        <dbReference type="ARBA" id="ARBA00006528"/>
    </source>
</evidence>
<dbReference type="InterPro" id="IPR002657">
    <property type="entry name" value="BilAc:Na_symport/Acr3"/>
</dbReference>
<dbReference type="Gene3D" id="1.20.1530.20">
    <property type="match status" value="1"/>
</dbReference>
<evidence type="ECO:0000256" key="3">
    <source>
        <dbReference type="ARBA" id="ARBA00022692"/>
    </source>
</evidence>
<keyword evidence="9" id="KW-1185">Reference proteome</keyword>
<dbReference type="PANTHER" id="PTHR10361">
    <property type="entry name" value="SODIUM-BILE ACID COTRANSPORTER"/>
    <property type="match status" value="1"/>
</dbReference>
<evidence type="ECO:0000256" key="4">
    <source>
        <dbReference type="ARBA" id="ARBA00022847"/>
    </source>
</evidence>
<evidence type="ECO:0000256" key="7">
    <source>
        <dbReference type="SAM" id="Phobius"/>
    </source>
</evidence>
<dbReference type="EMBL" id="JAFNEN010000184">
    <property type="protein sequence ID" value="KAG8190437.1"/>
    <property type="molecule type" value="Genomic_DNA"/>
</dbReference>
<dbReference type="PANTHER" id="PTHR10361:SF28">
    <property type="entry name" value="P3 PROTEIN-RELATED"/>
    <property type="match status" value="1"/>
</dbReference>
<dbReference type="Pfam" id="PF01758">
    <property type="entry name" value="SBF"/>
    <property type="match status" value="1"/>
</dbReference>
<feature type="transmembrane region" description="Helical" evidence="7">
    <location>
        <begin position="305"/>
        <end position="326"/>
    </location>
</feature>
<dbReference type="Proteomes" id="UP000827092">
    <property type="component" value="Unassembled WGS sequence"/>
</dbReference>
<evidence type="ECO:0000313" key="9">
    <source>
        <dbReference type="Proteomes" id="UP000827092"/>
    </source>
</evidence>
<feature type="transmembrane region" description="Helical" evidence="7">
    <location>
        <begin position="241"/>
        <end position="261"/>
    </location>
</feature>
<comment type="caution">
    <text evidence="8">The sequence shown here is derived from an EMBL/GenBank/DDBJ whole genome shotgun (WGS) entry which is preliminary data.</text>
</comment>
<feature type="transmembrane region" description="Helical" evidence="7">
    <location>
        <begin position="179"/>
        <end position="198"/>
    </location>
</feature>
<dbReference type="GO" id="GO:0016020">
    <property type="term" value="C:membrane"/>
    <property type="evidence" value="ECO:0007669"/>
    <property type="project" value="UniProtKB-SubCell"/>
</dbReference>
<feature type="transmembrane region" description="Helical" evidence="7">
    <location>
        <begin position="140"/>
        <end position="159"/>
    </location>
</feature>
<evidence type="ECO:0000256" key="5">
    <source>
        <dbReference type="ARBA" id="ARBA00022989"/>
    </source>
</evidence>
<dbReference type="InterPro" id="IPR038770">
    <property type="entry name" value="Na+/solute_symporter_sf"/>
</dbReference>
<evidence type="ECO:0000313" key="8">
    <source>
        <dbReference type="EMBL" id="KAG8190437.1"/>
    </source>
</evidence>
<feature type="transmembrane region" description="Helical" evidence="7">
    <location>
        <begin position="82"/>
        <end position="104"/>
    </location>
</feature>
<comment type="similarity">
    <text evidence="2">Belongs to the bile acid:sodium symporter (BASS) (TC 2.A.28) family.</text>
</comment>